<feature type="domain" description="Amidohydrolase-related" evidence="6">
    <location>
        <begin position="5"/>
        <end position="332"/>
    </location>
</feature>
<evidence type="ECO:0000256" key="1">
    <source>
        <dbReference type="ARBA" id="ARBA00001947"/>
    </source>
</evidence>
<dbReference type="GO" id="GO:0046872">
    <property type="term" value="F:metal ion binding"/>
    <property type="evidence" value="ECO:0007669"/>
    <property type="project" value="UniProtKB-KW"/>
</dbReference>
<dbReference type="GO" id="GO:0004038">
    <property type="term" value="F:allantoinase activity"/>
    <property type="evidence" value="ECO:0007669"/>
    <property type="project" value="TreeGrafter"/>
</dbReference>
<gene>
    <name evidence="7" type="ORF">A2954_06825</name>
</gene>
<dbReference type="STRING" id="1802056.A2954_06825"/>
<evidence type="ECO:0000259" key="6">
    <source>
        <dbReference type="Pfam" id="PF01979"/>
    </source>
</evidence>
<comment type="function">
    <text evidence="2">Catalyzes the reversible cyclization of carbamoyl aspartate to dihydroorotate.</text>
</comment>
<dbReference type="EMBL" id="MGAG01000013">
    <property type="protein sequence ID" value="OGK41304.1"/>
    <property type="molecule type" value="Genomic_DNA"/>
</dbReference>
<comment type="similarity">
    <text evidence="3">Belongs to the metallo-dependent hydrolases superfamily. DHOase family. Class I DHOase subfamily.</text>
</comment>
<dbReference type="PROSITE" id="PS00482">
    <property type="entry name" value="DIHYDROOROTASE_1"/>
    <property type="match status" value="1"/>
</dbReference>
<keyword evidence="5" id="KW-0378">Hydrolase</keyword>
<dbReference type="SUPFAM" id="SSF51338">
    <property type="entry name" value="Composite domain of metallo-dependent hydrolases"/>
    <property type="match status" value="1"/>
</dbReference>
<dbReference type="Proteomes" id="UP000177698">
    <property type="component" value="Unassembled WGS sequence"/>
</dbReference>
<protein>
    <recommendedName>
        <fullName evidence="6">Amidohydrolase-related domain-containing protein</fullName>
    </recommendedName>
</protein>
<comment type="cofactor">
    <cofactor evidence="1">
        <name>Zn(2+)</name>
        <dbReference type="ChEBI" id="CHEBI:29105"/>
    </cofactor>
</comment>
<dbReference type="FunFam" id="3.20.20.140:FF:000036">
    <property type="entry name" value="Carbamoyl-phosphate synthase large chain"/>
    <property type="match status" value="1"/>
</dbReference>
<dbReference type="InterPro" id="IPR002195">
    <property type="entry name" value="Dihydroorotase_CS"/>
</dbReference>
<dbReference type="SUPFAM" id="SSF51556">
    <property type="entry name" value="Metallo-dependent hydrolases"/>
    <property type="match status" value="1"/>
</dbReference>
<organism evidence="7 8">
    <name type="scientific">Candidatus Roizmanbacteria bacterium RIFCSPLOWO2_01_FULL_37_12</name>
    <dbReference type="NCBI Taxonomy" id="1802056"/>
    <lineage>
        <taxon>Bacteria</taxon>
        <taxon>Candidatus Roizmaniibacteriota</taxon>
    </lineage>
</organism>
<dbReference type="GO" id="GO:0005737">
    <property type="term" value="C:cytoplasm"/>
    <property type="evidence" value="ECO:0007669"/>
    <property type="project" value="TreeGrafter"/>
</dbReference>
<evidence type="ECO:0000256" key="4">
    <source>
        <dbReference type="ARBA" id="ARBA00022723"/>
    </source>
</evidence>
<dbReference type="PANTHER" id="PTHR43668:SF2">
    <property type="entry name" value="ALLANTOINASE"/>
    <property type="match status" value="1"/>
</dbReference>
<evidence type="ECO:0000256" key="5">
    <source>
        <dbReference type="ARBA" id="ARBA00022801"/>
    </source>
</evidence>
<dbReference type="InterPro" id="IPR006680">
    <property type="entry name" value="Amidohydro-rel"/>
</dbReference>
<name>A0A1F7ID64_9BACT</name>
<dbReference type="InterPro" id="IPR011059">
    <property type="entry name" value="Metal-dep_hydrolase_composite"/>
</dbReference>
<dbReference type="AlphaFoldDB" id="A0A1F7ID64"/>
<reference evidence="7 8" key="1">
    <citation type="journal article" date="2016" name="Nat. Commun.">
        <title>Thousands of microbial genomes shed light on interconnected biogeochemical processes in an aquifer system.</title>
        <authorList>
            <person name="Anantharaman K."/>
            <person name="Brown C.T."/>
            <person name="Hug L.A."/>
            <person name="Sharon I."/>
            <person name="Castelle C.J."/>
            <person name="Probst A.J."/>
            <person name="Thomas B.C."/>
            <person name="Singh A."/>
            <person name="Wilkins M.J."/>
            <person name="Karaoz U."/>
            <person name="Brodie E.L."/>
            <person name="Williams K.H."/>
            <person name="Hubbard S.S."/>
            <person name="Banfield J.F."/>
        </authorList>
    </citation>
    <scope>NUCLEOTIDE SEQUENCE [LARGE SCALE GENOMIC DNA]</scope>
</reference>
<accession>A0A1F7ID64</accession>
<dbReference type="InterPro" id="IPR032466">
    <property type="entry name" value="Metal_Hydrolase"/>
</dbReference>
<dbReference type="Pfam" id="PF01979">
    <property type="entry name" value="Amidohydro_1"/>
    <property type="match status" value="1"/>
</dbReference>
<sequence length="353" mass="39958">MALIKLPGLIDIHVHLRDPGQTYKEDFYTGTSSAIAGGFITVLDMPNNKSPITTLERLRIKIEEAKKRIVCDVGFYAGSLGDNFLELKKMEPFVFGLKLYLNKTTGNYLIDKEILTKIFDTWESKKPILVHAESDIIDEVINNVKRTGQKAHVCHVSTKYELAAVIQAKENKLPVTCGVTPHHLFLSKKEAVKLGSFALMKPKIEEGFKTYLWNKLKYVDVIESDHAPHIVKEKKSVNPPFGVPGLETTLPLLLTAVSEKKISIKRLIEMCFANPKKIFNIETDKNSFIEVDLNEEYIIDNKKLITKSGWSPFADWKVKGKVKKTIIRGVTVFENDKILVNKSFGKFIKPILN</sequence>
<evidence type="ECO:0000256" key="3">
    <source>
        <dbReference type="ARBA" id="ARBA00010286"/>
    </source>
</evidence>
<comment type="caution">
    <text evidence="7">The sequence shown here is derived from an EMBL/GenBank/DDBJ whole genome shotgun (WGS) entry which is preliminary data.</text>
</comment>
<dbReference type="InterPro" id="IPR050138">
    <property type="entry name" value="DHOase/Allantoinase_Hydrolase"/>
</dbReference>
<evidence type="ECO:0000313" key="7">
    <source>
        <dbReference type="EMBL" id="OGK41304.1"/>
    </source>
</evidence>
<proteinExistence type="inferred from homology"/>
<keyword evidence="4" id="KW-0479">Metal-binding</keyword>
<dbReference type="Gene3D" id="3.20.20.140">
    <property type="entry name" value="Metal-dependent hydrolases"/>
    <property type="match status" value="1"/>
</dbReference>
<evidence type="ECO:0000256" key="2">
    <source>
        <dbReference type="ARBA" id="ARBA00002368"/>
    </source>
</evidence>
<evidence type="ECO:0000313" key="8">
    <source>
        <dbReference type="Proteomes" id="UP000177698"/>
    </source>
</evidence>
<dbReference type="GO" id="GO:0006145">
    <property type="term" value="P:purine nucleobase catabolic process"/>
    <property type="evidence" value="ECO:0007669"/>
    <property type="project" value="TreeGrafter"/>
</dbReference>
<dbReference type="PANTHER" id="PTHR43668">
    <property type="entry name" value="ALLANTOINASE"/>
    <property type="match status" value="1"/>
</dbReference>